<evidence type="ECO:0000313" key="2">
    <source>
        <dbReference type="EMBL" id="SAL36225.1"/>
    </source>
</evidence>
<gene>
    <name evidence="2" type="ORF">AWB70_02551</name>
</gene>
<keyword evidence="1" id="KW-1133">Transmembrane helix</keyword>
<feature type="transmembrane region" description="Helical" evidence="1">
    <location>
        <begin position="20"/>
        <end position="45"/>
    </location>
</feature>
<reference evidence="3" key="1">
    <citation type="submission" date="2016-01" db="EMBL/GenBank/DDBJ databases">
        <authorList>
            <person name="Peeters C."/>
        </authorList>
    </citation>
    <scope>NUCLEOTIDE SEQUENCE [LARGE SCALE GENOMIC DNA]</scope>
</reference>
<proteinExistence type="predicted"/>
<accession>A0A158GVU1</accession>
<dbReference type="InterPro" id="IPR010649">
    <property type="entry name" value="NapE_TorE"/>
</dbReference>
<organism evidence="2 3">
    <name type="scientific">Caballeronia cordobensis</name>
    <name type="common">Burkholderia cordobensis</name>
    <dbReference type="NCBI Taxonomy" id="1353886"/>
    <lineage>
        <taxon>Bacteria</taxon>
        <taxon>Pseudomonadati</taxon>
        <taxon>Pseudomonadota</taxon>
        <taxon>Betaproteobacteria</taxon>
        <taxon>Burkholderiales</taxon>
        <taxon>Burkholderiaceae</taxon>
        <taxon>Caballeronia</taxon>
    </lineage>
</organism>
<dbReference type="InterPro" id="IPR004448">
    <property type="entry name" value="Nitrate_reductase_NapE"/>
</dbReference>
<protein>
    <submittedName>
        <fullName evidence="2">Periplasmic nitrate reductase protein NapE</fullName>
    </submittedName>
</protein>
<sequence>MRPMDEKDELRKSEELRSFLFLTVVMVPVLTVMIIAGYGFAVWFYQMLIGGPPHH</sequence>
<dbReference type="Proteomes" id="UP000054740">
    <property type="component" value="Unassembled WGS sequence"/>
</dbReference>
<keyword evidence="3" id="KW-1185">Reference proteome</keyword>
<keyword evidence="1" id="KW-0472">Membrane</keyword>
<keyword evidence="1" id="KW-0812">Transmembrane</keyword>
<dbReference type="NCBIfam" id="TIGR02973">
    <property type="entry name" value="nitrate_rd_NapE"/>
    <property type="match status" value="1"/>
</dbReference>
<evidence type="ECO:0000256" key="1">
    <source>
        <dbReference type="SAM" id="Phobius"/>
    </source>
</evidence>
<dbReference type="EMBL" id="FCNY02000006">
    <property type="protein sequence ID" value="SAL36225.1"/>
    <property type="molecule type" value="Genomic_DNA"/>
</dbReference>
<name>A0A158GVU1_CABCO</name>
<evidence type="ECO:0000313" key="3">
    <source>
        <dbReference type="Proteomes" id="UP000054740"/>
    </source>
</evidence>
<dbReference type="Pfam" id="PF06796">
    <property type="entry name" value="NapE"/>
    <property type="match status" value="1"/>
</dbReference>
<dbReference type="AlphaFoldDB" id="A0A158GVU1"/>